<keyword evidence="3" id="KW-1185">Reference proteome</keyword>
<sequence length="141" mass="15086">MRSVLLLLLPSLGAAFMLPAPPRTPATLGSAPRAAVYADELAAPTENATSSAEAGGPEMVNLDEGQFMRWYRAQKLKEKFEEENPVDPLERIKGPAFSLFFILLGFNLGPIIGKIFEITGVSRESLVLPAIELPFLGGGGS</sequence>
<evidence type="ECO:0000313" key="2">
    <source>
        <dbReference type="EMBL" id="KAL1519244.1"/>
    </source>
</evidence>
<evidence type="ECO:0000256" key="1">
    <source>
        <dbReference type="SAM" id="SignalP"/>
    </source>
</evidence>
<dbReference type="EMBL" id="JBGBPQ010000010">
    <property type="protein sequence ID" value="KAL1519244.1"/>
    <property type="molecule type" value="Genomic_DNA"/>
</dbReference>
<name>A0AB34JC02_PRYPA</name>
<accession>A0AB34JC02</accession>
<evidence type="ECO:0000313" key="3">
    <source>
        <dbReference type="Proteomes" id="UP001515480"/>
    </source>
</evidence>
<keyword evidence="1" id="KW-0732">Signal</keyword>
<dbReference type="Proteomes" id="UP001515480">
    <property type="component" value="Unassembled WGS sequence"/>
</dbReference>
<protein>
    <submittedName>
        <fullName evidence="2">Uncharacterized protein</fullName>
    </submittedName>
</protein>
<feature type="chain" id="PRO_5044329085" evidence="1">
    <location>
        <begin position="16"/>
        <end position="141"/>
    </location>
</feature>
<feature type="signal peptide" evidence="1">
    <location>
        <begin position="1"/>
        <end position="15"/>
    </location>
</feature>
<dbReference type="AlphaFoldDB" id="A0AB34JC02"/>
<proteinExistence type="predicted"/>
<organism evidence="2 3">
    <name type="scientific">Prymnesium parvum</name>
    <name type="common">Toxic golden alga</name>
    <dbReference type="NCBI Taxonomy" id="97485"/>
    <lineage>
        <taxon>Eukaryota</taxon>
        <taxon>Haptista</taxon>
        <taxon>Haptophyta</taxon>
        <taxon>Prymnesiophyceae</taxon>
        <taxon>Prymnesiales</taxon>
        <taxon>Prymnesiaceae</taxon>
        <taxon>Prymnesium</taxon>
    </lineage>
</organism>
<comment type="caution">
    <text evidence="2">The sequence shown here is derived from an EMBL/GenBank/DDBJ whole genome shotgun (WGS) entry which is preliminary data.</text>
</comment>
<reference evidence="2 3" key="1">
    <citation type="journal article" date="2024" name="Science">
        <title>Giant polyketide synthase enzymes in the biosynthesis of giant marine polyether toxins.</title>
        <authorList>
            <person name="Fallon T.R."/>
            <person name="Shende V.V."/>
            <person name="Wierzbicki I.H."/>
            <person name="Pendleton A.L."/>
            <person name="Watervoot N.F."/>
            <person name="Auber R.P."/>
            <person name="Gonzalez D.J."/>
            <person name="Wisecaver J.H."/>
            <person name="Moore B.S."/>
        </authorList>
    </citation>
    <scope>NUCLEOTIDE SEQUENCE [LARGE SCALE GENOMIC DNA]</scope>
    <source>
        <strain evidence="2 3">12B1</strain>
    </source>
</reference>
<gene>
    <name evidence="2" type="ORF">AB1Y20_003503</name>
</gene>